<evidence type="ECO:0000313" key="1">
    <source>
        <dbReference type="EMBL" id="KAG8553118.1"/>
    </source>
</evidence>
<sequence length="95" mass="10794">MYCSKYAQSEACNDQSMHNEACTFQCMHNKVCTVQSMHNEVCTDIGFTVCSVHAPTACWLYHPKSREHDTGKVKKKRSGNVYCSCIVLKQIYLHG</sequence>
<comment type="caution">
    <text evidence="1">The sequence shown here is derived from an EMBL/GenBank/DDBJ whole genome shotgun (WGS) entry which is preliminary data.</text>
</comment>
<accession>A0AAV7A3F8</accession>
<name>A0AAV7A3F8_ENGPU</name>
<dbReference type="AlphaFoldDB" id="A0AAV7A3F8"/>
<dbReference type="EMBL" id="WNYA01000010">
    <property type="protein sequence ID" value="KAG8553118.1"/>
    <property type="molecule type" value="Genomic_DNA"/>
</dbReference>
<protein>
    <submittedName>
        <fullName evidence="1">Uncharacterized protein</fullName>
    </submittedName>
</protein>
<organism evidence="1 2">
    <name type="scientific">Engystomops pustulosus</name>
    <name type="common">Tungara frog</name>
    <name type="synonym">Physalaemus pustulosus</name>
    <dbReference type="NCBI Taxonomy" id="76066"/>
    <lineage>
        <taxon>Eukaryota</taxon>
        <taxon>Metazoa</taxon>
        <taxon>Chordata</taxon>
        <taxon>Craniata</taxon>
        <taxon>Vertebrata</taxon>
        <taxon>Euteleostomi</taxon>
        <taxon>Amphibia</taxon>
        <taxon>Batrachia</taxon>
        <taxon>Anura</taxon>
        <taxon>Neobatrachia</taxon>
        <taxon>Hyloidea</taxon>
        <taxon>Leptodactylidae</taxon>
        <taxon>Leiuperinae</taxon>
        <taxon>Engystomops</taxon>
    </lineage>
</organism>
<evidence type="ECO:0000313" key="2">
    <source>
        <dbReference type="Proteomes" id="UP000824782"/>
    </source>
</evidence>
<dbReference type="Proteomes" id="UP000824782">
    <property type="component" value="Unassembled WGS sequence"/>
</dbReference>
<gene>
    <name evidence="1" type="ORF">GDO81_003279</name>
</gene>
<proteinExistence type="predicted"/>
<keyword evidence="2" id="KW-1185">Reference proteome</keyword>
<reference evidence="1" key="1">
    <citation type="thesis" date="2020" institute="ProQuest LLC" country="789 East Eisenhower Parkway, Ann Arbor, MI, USA">
        <title>Comparative Genomics and Chromosome Evolution.</title>
        <authorList>
            <person name="Mudd A.B."/>
        </authorList>
    </citation>
    <scope>NUCLEOTIDE SEQUENCE</scope>
    <source>
        <strain evidence="1">237g6f4</strain>
        <tissue evidence="1">Blood</tissue>
    </source>
</reference>